<protein>
    <submittedName>
        <fullName evidence="2">Ferritin-like protein</fullName>
    </submittedName>
</protein>
<dbReference type="PANTHER" id="PTHR34400:SF4">
    <property type="entry name" value="MEMBRANE PROTEIN"/>
    <property type="match status" value="1"/>
</dbReference>
<keyword evidence="3" id="KW-1185">Reference proteome</keyword>
<accession>A0ABT2ZHQ3</accession>
<dbReference type="EMBL" id="JAOWKZ010000001">
    <property type="protein sequence ID" value="MCV2870673.1"/>
    <property type="molecule type" value="Genomic_DNA"/>
</dbReference>
<gene>
    <name evidence="2" type="ORF">OEZ71_00015</name>
</gene>
<evidence type="ECO:0000313" key="3">
    <source>
        <dbReference type="Proteomes" id="UP001652564"/>
    </source>
</evidence>
<dbReference type="Pfam" id="PF12902">
    <property type="entry name" value="Ferritin-like"/>
    <property type="match status" value="1"/>
</dbReference>
<dbReference type="Gene3D" id="1.20.1260.10">
    <property type="match status" value="1"/>
</dbReference>
<dbReference type="InterPro" id="IPR012347">
    <property type="entry name" value="Ferritin-like"/>
</dbReference>
<dbReference type="RefSeq" id="WP_263737881.1">
    <property type="nucleotide sequence ID" value="NZ_JAOWKZ010000001.1"/>
</dbReference>
<evidence type="ECO:0000259" key="1">
    <source>
        <dbReference type="Pfam" id="PF12902"/>
    </source>
</evidence>
<dbReference type="InterPro" id="IPR026820">
    <property type="entry name" value="VioB/RebD_dom"/>
</dbReference>
<sequence>MTNDKNIDHDRAELGALLQKALMLELSTIPPYATACYSIKEQGQYDRSSPEIVNAEPIEVIRQVMVEEMLHMVLVANLMNAINCKPVVNDPKQLPSYPMRILDGKGPELRLRRFMPDQIKCFREVERAPKDPANDAHRDYETIGGFYLYVLGMLEKACAAHGERKIFIGDAARQFNSDDYYGAGGDVIAVHDLATARTAIREIMDEGEGAALGHSACDNDLIPAPKGEERWDIAHFFKFDEILHSRYYLPTDRLGEPPSGSDLVVDWTAVWPMKDDPKAADYASTPEIRELSDRFNRSYSELLDGLNAAFNGDKPALALIVPVMFSLKDQAQHLMRVPLPDTGYGTTAGPLWRYVPTTES</sequence>
<dbReference type="Proteomes" id="UP001652564">
    <property type="component" value="Unassembled WGS sequence"/>
</dbReference>
<proteinExistence type="predicted"/>
<reference evidence="2 3" key="1">
    <citation type="submission" date="2022-10" db="EMBL/GenBank/DDBJ databases">
        <title>Defluviimonas sp. nov., isolated from ocean surface sediments.</title>
        <authorList>
            <person name="He W."/>
            <person name="Wang L."/>
            <person name="Zhang D.-F."/>
        </authorList>
    </citation>
    <scope>NUCLEOTIDE SEQUENCE [LARGE SCALE GENOMIC DNA]</scope>
    <source>
        <strain evidence="2 3">WL0050</strain>
    </source>
</reference>
<name>A0ABT2ZHQ3_9RHOB</name>
<feature type="domain" description="Iminophenyl-pyruvate dimer synthase" evidence="1">
    <location>
        <begin position="18"/>
        <end position="243"/>
    </location>
</feature>
<comment type="caution">
    <text evidence="2">The sequence shown here is derived from an EMBL/GenBank/DDBJ whole genome shotgun (WGS) entry which is preliminary data.</text>
</comment>
<dbReference type="PANTHER" id="PTHR34400">
    <property type="match status" value="1"/>
</dbReference>
<organism evidence="2 3">
    <name type="scientific">Albidovulum litorale</name>
    <dbReference type="NCBI Taxonomy" id="2984134"/>
    <lineage>
        <taxon>Bacteria</taxon>
        <taxon>Pseudomonadati</taxon>
        <taxon>Pseudomonadota</taxon>
        <taxon>Alphaproteobacteria</taxon>
        <taxon>Rhodobacterales</taxon>
        <taxon>Paracoccaceae</taxon>
        <taxon>Albidovulum</taxon>
    </lineage>
</organism>
<evidence type="ECO:0000313" key="2">
    <source>
        <dbReference type="EMBL" id="MCV2870673.1"/>
    </source>
</evidence>